<dbReference type="Pfam" id="PF08241">
    <property type="entry name" value="Methyltransf_11"/>
    <property type="match status" value="1"/>
</dbReference>
<dbReference type="GO" id="GO:0008757">
    <property type="term" value="F:S-adenosylmethionine-dependent methyltransferase activity"/>
    <property type="evidence" value="ECO:0007669"/>
    <property type="project" value="InterPro"/>
</dbReference>
<feature type="domain" description="Methyltransferase type 11" evidence="2">
    <location>
        <begin position="99"/>
        <end position="193"/>
    </location>
</feature>
<dbReference type="InterPro" id="IPR013216">
    <property type="entry name" value="Methyltransf_11"/>
</dbReference>
<sequence length="309" mass="36166">MFSSILFAKSPSKQWLRLLIVLAIVLLVWYYFHAPSKTAIEQEGFEQDQQFVLKRGDNAMDDFYASQYDVLMLPEKRTTYEIEKIVEMTQPSAEHSVFLDVGSKTGHLVEKFRKKGYQIYGIDKSDAMVKKSEIAFPKCEFKCGNAETNPMEFEHNTFTHILCCGFSIYSVENKTQFFRNCYHWLMANGYLILHLVEPDKFDPITPCVKDSVLANPQDYSDTRITTSEIDLDGIIYKSEYDFSKLPVVNKETFTDKTTQKIRQNEQYMYMENRDTILTMAKLAGFIVRGYADKYNGEYYQYLYVLERMM</sequence>
<accession>A0A6C0KGQ0</accession>
<name>A0A6C0KGQ0_9ZZZZ</name>
<proteinExistence type="predicted"/>
<dbReference type="AlphaFoldDB" id="A0A6C0KGQ0"/>
<organism evidence="3">
    <name type="scientific">viral metagenome</name>
    <dbReference type="NCBI Taxonomy" id="1070528"/>
    <lineage>
        <taxon>unclassified sequences</taxon>
        <taxon>metagenomes</taxon>
        <taxon>organismal metagenomes</taxon>
    </lineage>
</organism>
<protein>
    <recommendedName>
        <fullName evidence="2">Methyltransferase type 11 domain-containing protein</fullName>
    </recommendedName>
</protein>
<evidence type="ECO:0000259" key="2">
    <source>
        <dbReference type="Pfam" id="PF08241"/>
    </source>
</evidence>
<reference evidence="3" key="1">
    <citation type="journal article" date="2020" name="Nature">
        <title>Giant virus diversity and host interactions through global metagenomics.</title>
        <authorList>
            <person name="Schulz F."/>
            <person name="Roux S."/>
            <person name="Paez-Espino D."/>
            <person name="Jungbluth S."/>
            <person name="Walsh D.A."/>
            <person name="Denef V.J."/>
            <person name="McMahon K.D."/>
            <person name="Konstantinidis K.T."/>
            <person name="Eloe-Fadrosh E.A."/>
            <person name="Kyrpides N.C."/>
            <person name="Woyke T."/>
        </authorList>
    </citation>
    <scope>NUCLEOTIDE SEQUENCE</scope>
    <source>
        <strain evidence="3">GVMAG-S-3300012000-57</strain>
    </source>
</reference>
<keyword evidence="1" id="KW-0812">Transmembrane</keyword>
<dbReference type="CDD" id="cd02440">
    <property type="entry name" value="AdoMet_MTases"/>
    <property type="match status" value="1"/>
</dbReference>
<keyword evidence="1" id="KW-1133">Transmembrane helix</keyword>
<dbReference type="SUPFAM" id="SSF53335">
    <property type="entry name" value="S-adenosyl-L-methionine-dependent methyltransferases"/>
    <property type="match status" value="1"/>
</dbReference>
<evidence type="ECO:0000313" key="3">
    <source>
        <dbReference type="EMBL" id="QHU17175.1"/>
    </source>
</evidence>
<keyword evidence="1" id="KW-0472">Membrane</keyword>
<feature type="transmembrane region" description="Helical" evidence="1">
    <location>
        <begin position="15"/>
        <end position="32"/>
    </location>
</feature>
<evidence type="ECO:0000256" key="1">
    <source>
        <dbReference type="SAM" id="Phobius"/>
    </source>
</evidence>
<dbReference type="Gene3D" id="3.40.50.150">
    <property type="entry name" value="Vaccinia Virus protein VP39"/>
    <property type="match status" value="1"/>
</dbReference>
<dbReference type="InterPro" id="IPR029063">
    <property type="entry name" value="SAM-dependent_MTases_sf"/>
</dbReference>
<dbReference type="EMBL" id="MN740899">
    <property type="protein sequence ID" value="QHU17175.1"/>
    <property type="molecule type" value="Genomic_DNA"/>
</dbReference>